<feature type="domain" description="Glycosyltransferase 2-like" evidence="8">
    <location>
        <begin position="6"/>
        <end position="171"/>
    </location>
</feature>
<dbReference type="InterPro" id="IPR001173">
    <property type="entry name" value="Glyco_trans_2-like"/>
</dbReference>
<evidence type="ECO:0000256" key="6">
    <source>
        <dbReference type="ARBA" id="ARBA00023136"/>
    </source>
</evidence>
<evidence type="ECO:0000256" key="5">
    <source>
        <dbReference type="ARBA" id="ARBA00022989"/>
    </source>
</evidence>
<keyword evidence="4 7" id="KW-0812">Transmembrane</keyword>
<keyword evidence="3 9" id="KW-0808">Transferase</keyword>
<evidence type="ECO:0000256" key="7">
    <source>
        <dbReference type="SAM" id="Phobius"/>
    </source>
</evidence>
<feature type="transmembrane region" description="Helical" evidence="7">
    <location>
        <begin position="263"/>
        <end position="291"/>
    </location>
</feature>
<evidence type="ECO:0000256" key="1">
    <source>
        <dbReference type="ARBA" id="ARBA00004141"/>
    </source>
</evidence>
<dbReference type="InterPro" id="IPR050256">
    <property type="entry name" value="Glycosyltransferase_2"/>
</dbReference>
<comment type="subcellular location">
    <subcellularLocation>
        <location evidence="1">Membrane</location>
        <topology evidence="1">Multi-pass membrane protein</topology>
    </subcellularLocation>
</comment>
<dbReference type="EMBL" id="JACBJI010000002">
    <property type="protein sequence ID" value="NYA70158.1"/>
    <property type="molecule type" value="Genomic_DNA"/>
</dbReference>
<keyword evidence="5 7" id="KW-1133">Transmembrane helix</keyword>
<keyword evidence="10" id="KW-1185">Reference proteome</keyword>
<organism evidence="9 10">
    <name type="scientific">Flavobacterium agri</name>
    <dbReference type="NCBI Taxonomy" id="2743471"/>
    <lineage>
        <taxon>Bacteria</taxon>
        <taxon>Pseudomonadati</taxon>
        <taxon>Bacteroidota</taxon>
        <taxon>Flavobacteriia</taxon>
        <taxon>Flavobacteriales</taxon>
        <taxon>Flavobacteriaceae</taxon>
        <taxon>Flavobacterium</taxon>
    </lineage>
</organism>
<keyword evidence="2" id="KW-0328">Glycosyltransferase</keyword>
<keyword evidence="6 7" id="KW-0472">Membrane</keyword>
<evidence type="ECO:0000256" key="4">
    <source>
        <dbReference type="ARBA" id="ARBA00022692"/>
    </source>
</evidence>
<dbReference type="PANTHER" id="PTHR48090">
    <property type="entry name" value="UNDECAPRENYL-PHOSPHATE 4-DEOXY-4-FORMAMIDO-L-ARABINOSE TRANSFERASE-RELATED"/>
    <property type="match status" value="1"/>
</dbReference>
<dbReference type="Gene3D" id="3.90.550.10">
    <property type="entry name" value="Spore Coat Polysaccharide Biosynthesis Protein SpsA, Chain A"/>
    <property type="match status" value="1"/>
</dbReference>
<evidence type="ECO:0000256" key="2">
    <source>
        <dbReference type="ARBA" id="ARBA00022676"/>
    </source>
</evidence>
<comment type="caution">
    <text evidence="9">The sequence shown here is derived from an EMBL/GenBank/DDBJ whole genome shotgun (WGS) entry which is preliminary data.</text>
</comment>
<accession>A0A7Y9C6A7</accession>
<dbReference type="InterPro" id="IPR029044">
    <property type="entry name" value="Nucleotide-diphossugar_trans"/>
</dbReference>
<gene>
    <name evidence="9" type="ORF">HZF10_04445</name>
</gene>
<reference evidence="9 10" key="1">
    <citation type="submission" date="2020-07" db="EMBL/GenBank/DDBJ databases">
        <authorList>
            <person name="Sun Q."/>
        </authorList>
    </citation>
    <scope>NUCLEOTIDE SEQUENCE [LARGE SCALE GENOMIC DNA]</scope>
    <source>
        <strain evidence="9 10">MAH-1</strain>
    </source>
</reference>
<proteinExistence type="predicted"/>
<dbReference type="AlphaFoldDB" id="A0A7Y9C6A7"/>
<dbReference type="Pfam" id="PF00535">
    <property type="entry name" value="Glycos_transf_2"/>
    <property type="match status" value="1"/>
</dbReference>
<dbReference type="SUPFAM" id="SSF53448">
    <property type="entry name" value="Nucleotide-diphospho-sugar transferases"/>
    <property type="match status" value="1"/>
</dbReference>
<evidence type="ECO:0000259" key="8">
    <source>
        <dbReference type="Pfam" id="PF00535"/>
    </source>
</evidence>
<evidence type="ECO:0000313" key="9">
    <source>
        <dbReference type="EMBL" id="NYA70158.1"/>
    </source>
</evidence>
<dbReference type="GO" id="GO:0005886">
    <property type="term" value="C:plasma membrane"/>
    <property type="evidence" value="ECO:0007669"/>
    <property type="project" value="TreeGrafter"/>
</dbReference>
<dbReference type="PANTHER" id="PTHR48090:SF1">
    <property type="entry name" value="PROPHAGE BACTOPRENOL GLUCOSYL TRANSFERASE HOMOLOG"/>
    <property type="match status" value="1"/>
</dbReference>
<protein>
    <submittedName>
        <fullName evidence="9">Glycosyltransferase family 2 protein</fullName>
    </submittedName>
</protein>
<name>A0A7Y9C6A7_9FLAO</name>
<evidence type="ECO:0000313" key="10">
    <source>
        <dbReference type="Proteomes" id="UP000535020"/>
    </source>
</evidence>
<sequence length="310" mass="35538">MAMKLSVVSTLYRSRRFLESFLDQMLAAINETSFEEYELVFVNDGSPDDSLDYLLERKKDWPQIKLLDLSRNFGHHYAIQAGLSYASGDYVFLIDNDLETPPSVLVEYYGEFRANPELDVVYGYQETRKGGFLEKFSGNLFWNMINKMSDTKIPHNILTERLMTRQYVEELLKLRDANVFIGGMMHWVGFDQKGVPVKKGQREGASTYSIGRRLELMLQAVTSFSGKPLEWLFYIGLLISVGSILFLLYLGGKKIMYGDEVQLGWTSIIAINVLMLGVISTFLGIIGIYIYKIFKQVQGRPNTIVKKIYE</sequence>
<evidence type="ECO:0000256" key="3">
    <source>
        <dbReference type="ARBA" id="ARBA00022679"/>
    </source>
</evidence>
<feature type="transmembrane region" description="Helical" evidence="7">
    <location>
        <begin position="231"/>
        <end position="251"/>
    </location>
</feature>
<dbReference type="CDD" id="cd04187">
    <property type="entry name" value="DPM1_like_bac"/>
    <property type="match status" value="1"/>
</dbReference>
<dbReference type="GO" id="GO:0016757">
    <property type="term" value="F:glycosyltransferase activity"/>
    <property type="evidence" value="ECO:0007669"/>
    <property type="project" value="UniProtKB-KW"/>
</dbReference>
<dbReference type="Proteomes" id="UP000535020">
    <property type="component" value="Unassembled WGS sequence"/>
</dbReference>